<evidence type="ECO:0000313" key="14">
    <source>
        <dbReference type="EMBL" id="MBB5639611.1"/>
    </source>
</evidence>
<comment type="caution">
    <text evidence="14">The sequence shown here is derived from an EMBL/GenBank/DDBJ whole genome shotgun (WGS) entry which is preliminary data.</text>
</comment>
<evidence type="ECO:0000256" key="5">
    <source>
        <dbReference type="ARBA" id="ARBA00022679"/>
    </source>
</evidence>
<dbReference type="InterPro" id="IPR001697">
    <property type="entry name" value="Pyr_Knase"/>
</dbReference>
<keyword evidence="8 14" id="KW-0418">Kinase</keyword>
<dbReference type="PANTHER" id="PTHR11817">
    <property type="entry name" value="PYRUVATE KINASE"/>
    <property type="match status" value="1"/>
</dbReference>
<evidence type="ECO:0000256" key="1">
    <source>
        <dbReference type="ARBA" id="ARBA00001958"/>
    </source>
</evidence>
<feature type="domain" description="Pyruvate kinase barrel" evidence="13">
    <location>
        <begin position="333"/>
        <end position="568"/>
    </location>
</feature>
<dbReference type="EC" id="2.7.1.40" evidence="4"/>
<dbReference type="GO" id="GO:0005524">
    <property type="term" value="F:ATP binding"/>
    <property type="evidence" value="ECO:0007669"/>
    <property type="project" value="UniProtKB-KW"/>
</dbReference>
<comment type="pathway">
    <text evidence="2">Carbohydrate degradation; glycolysis; pyruvate from D-glyceraldehyde 3-phosphate: step 5/5.</text>
</comment>
<evidence type="ECO:0000256" key="10">
    <source>
        <dbReference type="ARBA" id="ARBA00022842"/>
    </source>
</evidence>
<comment type="similarity">
    <text evidence="3">Belongs to the pyruvate kinase family.</text>
</comment>
<dbReference type="InterPro" id="IPR015806">
    <property type="entry name" value="Pyrv_Knase_insert_dom_sf"/>
</dbReference>
<dbReference type="InterPro" id="IPR040442">
    <property type="entry name" value="Pyrv_kinase-like_dom_sf"/>
</dbReference>
<keyword evidence="6" id="KW-0479">Metal-binding</keyword>
<dbReference type="Gene3D" id="3.20.20.60">
    <property type="entry name" value="Phosphoenolpyruvate-binding domains"/>
    <property type="match status" value="2"/>
</dbReference>
<protein>
    <recommendedName>
        <fullName evidence="4">pyruvate kinase</fullName>
        <ecNumber evidence="4">2.7.1.40</ecNumber>
    </recommendedName>
</protein>
<dbReference type="InterPro" id="IPR015793">
    <property type="entry name" value="Pyrv_Knase_brl"/>
</dbReference>
<evidence type="ECO:0000256" key="6">
    <source>
        <dbReference type="ARBA" id="ARBA00022723"/>
    </source>
</evidence>
<dbReference type="GO" id="GO:0000287">
    <property type="term" value="F:magnesium ion binding"/>
    <property type="evidence" value="ECO:0007669"/>
    <property type="project" value="InterPro"/>
</dbReference>
<dbReference type="GO" id="GO:0016301">
    <property type="term" value="F:kinase activity"/>
    <property type="evidence" value="ECO:0007669"/>
    <property type="project" value="UniProtKB-KW"/>
</dbReference>
<dbReference type="UniPathway" id="UPA00109">
    <property type="reaction ID" value="UER00188"/>
</dbReference>
<evidence type="ECO:0000313" key="15">
    <source>
        <dbReference type="Proteomes" id="UP000561726"/>
    </source>
</evidence>
<evidence type="ECO:0000256" key="4">
    <source>
        <dbReference type="ARBA" id="ARBA00012142"/>
    </source>
</evidence>
<evidence type="ECO:0000256" key="11">
    <source>
        <dbReference type="ARBA" id="ARBA00023152"/>
    </source>
</evidence>
<dbReference type="SUPFAM" id="SSF50800">
    <property type="entry name" value="PK beta-barrel domain-like"/>
    <property type="match status" value="1"/>
</dbReference>
<evidence type="ECO:0000256" key="12">
    <source>
        <dbReference type="ARBA" id="ARBA00023317"/>
    </source>
</evidence>
<dbReference type="EMBL" id="JACHBQ010000001">
    <property type="protein sequence ID" value="MBB5639611.1"/>
    <property type="molecule type" value="Genomic_DNA"/>
</dbReference>
<organism evidence="14 15">
    <name type="scientific">Cryobacterium roopkundense</name>
    <dbReference type="NCBI Taxonomy" id="1001240"/>
    <lineage>
        <taxon>Bacteria</taxon>
        <taxon>Bacillati</taxon>
        <taxon>Actinomycetota</taxon>
        <taxon>Actinomycetes</taxon>
        <taxon>Micrococcales</taxon>
        <taxon>Microbacteriaceae</taxon>
        <taxon>Cryobacterium</taxon>
    </lineage>
</organism>
<keyword evidence="11" id="KW-0324">Glycolysis</keyword>
<feature type="domain" description="Pyruvate kinase barrel" evidence="13">
    <location>
        <begin position="135"/>
        <end position="223"/>
    </location>
</feature>
<dbReference type="AlphaFoldDB" id="A0A7W8ZSX6"/>
<sequence length="630" mass="67877">MISLELSDLISLQADVEALRADLLLAELRHADQISAVQPRHEFSAINLVHYAEMRAHDIRELQVRLARHGLTSLGRTESHVLASIEALLRTLTLLIDPASHPSAAHPVGVPPAHDGTAVLARNTALLLGPEPAHRSTRIMVTMPSETATDTGMVQSMITSGMDLARINCAHDGEAEWMAMIANIRAAESGTGERCLVAMDLGGPKLRTGPIMDGPRVIKVKPERSTTGAVLRRGLVWLGARPDNAVAPSASVIPIADPSWLRRRRVGDEISLVDARGAYRTITVEQVYADGCLASLPETVYFVPGLALGAKHDARDVVGFVDVLPSTEQFLLVRRGDTLILTADLSPVPLSTNGVHRIGCTLPEAFREAHRGHRVLLDDGKIAGVIIAVAPTQITIAVHRAGHEGTKLRAEKGINLPDTLLSISALTDQDAADLEFVRSHADIVNMSFVRSAEDVRDLLSHLQANPALGVVLKIETVAAFEALPQILLEAMRWQNVGVMIARGDLAVEAGFERLAEVQEEILWLCEAAHAPVIWATQVLDTLARTGLPSRAEVTDAAMAERAECVMLNKGPFIPEAISMLAGILGRMQGHTDKKRSLLRRLRAWDLDTHSETPTPATISVHGEAPASNGA</sequence>
<evidence type="ECO:0000256" key="2">
    <source>
        <dbReference type="ARBA" id="ARBA00004997"/>
    </source>
</evidence>
<evidence type="ECO:0000256" key="3">
    <source>
        <dbReference type="ARBA" id="ARBA00008663"/>
    </source>
</evidence>
<reference evidence="14 15" key="1">
    <citation type="submission" date="2020-08" db="EMBL/GenBank/DDBJ databases">
        <title>Sequencing the genomes of 1000 actinobacteria strains.</title>
        <authorList>
            <person name="Klenk H.-P."/>
        </authorList>
    </citation>
    <scope>NUCLEOTIDE SEQUENCE [LARGE SCALE GENOMIC DNA]</scope>
    <source>
        <strain evidence="14 15">DSM 21065</strain>
    </source>
</reference>
<dbReference type="Gene3D" id="2.40.33.10">
    <property type="entry name" value="PK beta-barrel domain-like"/>
    <property type="match status" value="2"/>
</dbReference>
<keyword evidence="5 14" id="KW-0808">Transferase</keyword>
<keyword evidence="12 14" id="KW-0670">Pyruvate</keyword>
<accession>A0A7W8ZSX6</accession>
<dbReference type="Pfam" id="PF00224">
    <property type="entry name" value="PK"/>
    <property type="match status" value="2"/>
</dbReference>
<evidence type="ECO:0000256" key="7">
    <source>
        <dbReference type="ARBA" id="ARBA00022741"/>
    </source>
</evidence>
<keyword evidence="9" id="KW-0067">ATP-binding</keyword>
<evidence type="ECO:0000256" key="9">
    <source>
        <dbReference type="ARBA" id="ARBA00022840"/>
    </source>
</evidence>
<dbReference type="InterPro" id="IPR011037">
    <property type="entry name" value="Pyrv_Knase-like_insert_dom_sf"/>
</dbReference>
<keyword evidence="7" id="KW-0547">Nucleotide-binding</keyword>
<evidence type="ECO:0000256" key="8">
    <source>
        <dbReference type="ARBA" id="ARBA00022777"/>
    </source>
</evidence>
<proteinExistence type="inferred from homology"/>
<evidence type="ECO:0000259" key="13">
    <source>
        <dbReference type="Pfam" id="PF00224"/>
    </source>
</evidence>
<gene>
    <name evidence="14" type="ORF">BJ997_000159</name>
</gene>
<dbReference type="SUPFAM" id="SSF51621">
    <property type="entry name" value="Phosphoenolpyruvate/pyruvate domain"/>
    <property type="match status" value="1"/>
</dbReference>
<dbReference type="RefSeq" id="WP_236629036.1">
    <property type="nucleotide sequence ID" value="NZ_JACHBQ010000001.1"/>
</dbReference>
<dbReference type="InterPro" id="IPR015813">
    <property type="entry name" value="Pyrv/PenolPyrv_kinase-like_dom"/>
</dbReference>
<dbReference type="GO" id="GO:0004743">
    <property type="term" value="F:pyruvate kinase activity"/>
    <property type="evidence" value="ECO:0007669"/>
    <property type="project" value="UniProtKB-EC"/>
</dbReference>
<keyword evidence="10" id="KW-0460">Magnesium</keyword>
<name>A0A7W8ZSX6_9MICO</name>
<dbReference type="Proteomes" id="UP000561726">
    <property type="component" value="Unassembled WGS sequence"/>
</dbReference>
<dbReference type="NCBIfam" id="NF011314">
    <property type="entry name" value="PRK14725.1"/>
    <property type="match status" value="1"/>
</dbReference>
<dbReference type="GO" id="GO:0030955">
    <property type="term" value="F:potassium ion binding"/>
    <property type="evidence" value="ECO:0007669"/>
    <property type="project" value="InterPro"/>
</dbReference>
<comment type="cofactor">
    <cofactor evidence="1">
        <name>K(+)</name>
        <dbReference type="ChEBI" id="CHEBI:29103"/>
    </cofactor>
</comment>